<gene>
    <name evidence="3" type="primary">LOC108679033</name>
</gene>
<dbReference type="SMART" id="SM00054">
    <property type="entry name" value="EFh"/>
    <property type="match status" value="2"/>
</dbReference>
<dbReference type="CDD" id="cd00051">
    <property type="entry name" value="EFh"/>
    <property type="match status" value="1"/>
</dbReference>
<organism evidence="2 3">
    <name type="scientific">Hyalella azteca</name>
    <name type="common">Amphipod</name>
    <dbReference type="NCBI Taxonomy" id="294128"/>
    <lineage>
        <taxon>Eukaryota</taxon>
        <taxon>Metazoa</taxon>
        <taxon>Ecdysozoa</taxon>
        <taxon>Arthropoda</taxon>
        <taxon>Crustacea</taxon>
        <taxon>Multicrustacea</taxon>
        <taxon>Malacostraca</taxon>
        <taxon>Eumalacostraca</taxon>
        <taxon>Peracarida</taxon>
        <taxon>Amphipoda</taxon>
        <taxon>Senticaudata</taxon>
        <taxon>Talitrida</taxon>
        <taxon>Talitroidea</taxon>
        <taxon>Hyalellidae</taxon>
        <taxon>Hyalella</taxon>
    </lineage>
</organism>
<dbReference type="Proteomes" id="UP000694843">
    <property type="component" value="Unplaced"/>
</dbReference>
<dbReference type="Gene3D" id="1.10.238.10">
    <property type="entry name" value="EF-hand"/>
    <property type="match status" value="1"/>
</dbReference>
<dbReference type="InterPro" id="IPR011992">
    <property type="entry name" value="EF-hand-dom_pair"/>
</dbReference>
<dbReference type="AlphaFoldDB" id="A0A8B7PCR1"/>
<dbReference type="InterPro" id="IPR002048">
    <property type="entry name" value="EF_hand_dom"/>
</dbReference>
<reference evidence="3" key="1">
    <citation type="submission" date="2025-08" db="UniProtKB">
        <authorList>
            <consortium name="RefSeq"/>
        </authorList>
    </citation>
    <scope>IDENTIFICATION</scope>
    <source>
        <tissue evidence="3">Whole organism</tissue>
    </source>
</reference>
<dbReference type="RefSeq" id="XP_018023031.1">
    <property type="nucleotide sequence ID" value="XM_018167542.2"/>
</dbReference>
<dbReference type="GeneID" id="108679033"/>
<dbReference type="SUPFAM" id="SSF47473">
    <property type="entry name" value="EF-hand"/>
    <property type="match status" value="1"/>
</dbReference>
<evidence type="ECO:0000259" key="1">
    <source>
        <dbReference type="PROSITE" id="PS50222"/>
    </source>
</evidence>
<dbReference type="GO" id="GO:0005509">
    <property type="term" value="F:calcium ion binding"/>
    <property type="evidence" value="ECO:0007669"/>
    <property type="project" value="InterPro"/>
</dbReference>
<feature type="domain" description="EF-hand" evidence="1">
    <location>
        <begin position="56"/>
        <end position="91"/>
    </location>
</feature>
<dbReference type="KEGG" id="hazt:108679033"/>
<keyword evidence="2" id="KW-1185">Reference proteome</keyword>
<accession>A0A8B7PCR1</accession>
<evidence type="ECO:0000313" key="2">
    <source>
        <dbReference type="Proteomes" id="UP000694843"/>
    </source>
</evidence>
<dbReference type="PROSITE" id="PS50222">
    <property type="entry name" value="EF_HAND_2"/>
    <property type="match status" value="2"/>
</dbReference>
<dbReference type="OrthoDB" id="264015at2759"/>
<dbReference type="Pfam" id="PF13499">
    <property type="entry name" value="EF-hand_7"/>
    <property type="match status" value="1"/>
</dbReference>
<name>A0A8B7PCR1_HYAAZ</name>
<evidence type="ECO:0000313" key="3">
    <source>
        <dbReference type="RefSeq" id="XP_018023031.1"/>
    </source>
</evidence>
<protein>
    <submittedName>
        <fullName evidence="3">Glycerol-3-phosphate dehydrogenase, mitochondrial</fullName>
    </submittedName>
</protein>
<feature type="domain" description="EF-hand" evidence="1">
    <location>
        <begin position="20"/>
        <end position="55"/>
    </location>
</feature>
<proteinExistence type="predicted"/>
<sequence>MGQNVNRASREKIPINLTKSEISDYVKRFNSLDTDKKGYISLNDLRRSLEVRGQDVPGEKLHEILKEIDLNLNGQVELEEYLQMMAALKSGSISHSRFAQLAQMAEEHATKNVISVERSGGGV</sequence>